<dbReference type="AlphaFoldDB" id="A0AAW0QFE7"/>
<dbReference type="InterPro" id="IPR050346">
    <property type="entry name" value="FMO-like"/>
</dbReference>
<dbReference type="InterPro" id="IPR036188">
    <property type="entry name" value="FAD/NAD-bd_sf"/>
</dbReference>
<name>A0AAW0QFE7_9PEZI</name>
<feature type="region of interest" description="Disordered" evidence="5">
    <location>
        <begin position="73"/>
        <end position="106"/>
    </location>
</feature>
<comment type="similarity">
    <text evidence="1">Belongs to the FMO family.</text>
</comment>
<evidence type="ECO:0000313" key="6">
    <source>
        <dbReference type="EMBL" id="KAK8100974.1"/>
    </source>
</evidence>
<dbReference type="EMBL" id="JAQQWP010000009">
    <property type="protein sequence ID" value="KAK8100974.1"/>
    <property type="molecule type" value="Genomic_DNA"/>
</dbReference>
<dbReference type="Proteomes" id="UP001392437">
    <property type="component" value="Unassembled WGS sequence"/>
</dbReference>
<dbReference type="GO" id="GO:0050660">
    <property type="term" value="F:flavin adenine dinucleotide binding"/>
    <property type="evidence" value="ECO:0007669"/>
    <property type="project" value="InterPro"/>
</dbReference>
<dbReference type="SUPFAM" id="SSF51905">
    <property type="entry name" value="FAD/NAD(P)-binding domain"/>
    <property type="match status" value="2"/>
</dbReference>
<accession>A0AAW0QFE7</accession>
<evidence type="ECO:0000256" key="3">
    <source>
        <dbReference type="ARBA" id="ARBA00022827"/>
    </source>
</evidence>
<dbReference type="Gene3D" id="3.50.50.60">
    <property type="entry name" value="FAD/NAD(P)-binding domain"/>
    <property type="match status" value="2"/>
</dbReference>
<organism evidence="6 7">
    <name type="scientific">Apiospora kogelbergensis</name>
    <dbReference type="NCBI Taxonomy" id="1337665"/>
    <lineage>
        <taxon>Eukaryota</taxon>
        <taxon>Fungi</taxon>
        <taxon>Dikarya</taxon>
        <taxon>Ascomycota</taxon>
        <taxon>Pezizomycotina</taxon>
        <taxon>Sordariomycetes</taxon>
        <taxon>Xylariomycetidae</taxon>
        <taxon>Amphisphaeriales</taxon>
        <taxon>Apiosporaceae</taxon>
        <taxon>Apiospora</taxon>
    </lineage>
</organism>
<evidence type="ECO:0008006" key="8">
    <source>
        <dbReference type="Google" id="ProtNLM"/>
    </source>
</evidence>
<dbReference type="InterPro" id="IPR020946">
    <property type="entry name" value="Flavin_mOase-like"/>
</dbReference>
<comment type="caution">
    <text evidence="6">The sequence shown here is derived from an EMBL/GenBank/DDBJ whole genome shotgun (WGS) entry which is preliminary data.</text>
</comment>
<protein>
    <recommendedName>
        <fullName evidence="8">Thiol-specific monooxygenase</fullName>
    </recommendedName>
</protein>
<sequence length="534" mass="58072">MGSVPHNSEAPPPLGPFSVASVAIIGAGPCGLACAKYLLAQKSFKAVTIFERSADVGGVWNYSTAPPTGWSTDIGGSAALGEGKGKGDGKTCPETEVQKDENGKPLFPSPMYDQLHTNIPASLMQFSDLPLTTPDDRRVFPSRQRVQAYLQDYAAEVRGLVRFSTAVLDVRPDDASTRTPRWHVRSRDLLAPDSDAGEKSEIFDAVVVASGHYNEPHIPSAAGLAEFVAAHPGVVRHSKQYRTPEPHRGHRVLVVGNSASGLDIAGQIHPVCEPPLYLSVQSPTPAEVKQQARESGFVFEEVSTIQEFLVAERGVRLRDGTVIADLDTVMFCTGYLFAFPFLQCFMQDGGNSQGASLAHARGQPLVTDGRKVHGLYKHMIDMRYPTLAFAGLPIKVIPFPVAESQGAVLARLWDNEMGLPPLADMEQWERDETASRIKKKSNQAETEDEIAPYHVFPPGGDGAYINALHDLVMQSPSAATSDKGKEPPRWGDEEFWMRGIYAEARMAFVKSGKKAASLEELGFTYQPLGEETKN</sequence>
<feature type="compositionally biased region" description="Basic and acidic residues" evidence="5">
    <location>
        <begin position="83"/>
        <end position="103"/>
    </location>
</feature>
<keyword evidence="7" id="KW-1185">Reference proteome</keyword>
<dbReference type="GO" id="GO:0004499">
    <property type="term" value="F:N,N-dimethylaniline monooxygenase activity"/>
    <property type="evidence" value="ECO:0007669"/>
    <property type="project" value="InterPro"/>
</dbReference>
<dbReference type="PRINTS" id="PR00419">
    <property type="entry name" value="ADXRDTASE"/>
</dbReference>
<evidence type="ECO:0000313" key="7">
    <source>
        <dbReference type="Proteomes" id="UP001392437"/>
    </source>
</evidence>
<proteinExistence type="inferred from homology"/>
<keyword evidence="2" id="KW-0285">Flavoprotein</keyword>
<evidence type="ECO:0000256" key="5">
    <source>
        <dbReference type="SAM" id="MobiDB-lite"/>
    </source>
</evidence>
<dbReference type="Pfam" id="PF00743">
    <property type="entry name" value="FMO-like"/>
    <property type="match status" value="1"/>
</dbReference>
<evidence type="ECO:0000256" key="4">
    <source>
        <dbReference type="ARBA" id="ARBA00023002"/>
    </source>
</evidence>
<dbReference type="GO" id="GO:0050661">
    <property type="term" value="F:NADP binding"/>
    <property type="evidence" value="ECO:0007669"/>
    <property type="project" value="InterPro"/>
</dbReference>
<dbReference type="Pfam" id="PF13450">
    <property type="entry name" value="NAD_binding_8"/>
    <property type="match status" value="1"/>
</dbReference>
<dbReference type="PANTHER" id="PTHR23023">
    <property type="entry name" value="DIMETHYLANILINE MONOOXYGENASE"/>
    <property type="match status" value="1"/>
</dbReference>
<evidence type="ECO:0000256" key="2">
    <source>
        <dbReference type="ARBA" id="ARBA00022630"/>
    </source>
</evidence>
<gene>
    <name evidence="6" type="ORF">PG999_011348</name>
</gene>
<reference evidence="6 7" key="1">
    <citation type="submission" date="2023-01" db="EMBL/GenBank/DDBJ databases">
        <title>Analysis of 21 Apiospora genomes using comparative genomics revels a genus with tremendous synthesis potential of carbohydrate active enzymes and secondary metabolites.</title>
        <authorList>
            <person name="Sorensen T."/>
        </authorList>
    </citation>
    <scope>NUCLEOTIDE SEQUENCE [LARGE SCALE GENOMIC DNA]</scope>
    <source>
        <strain evidence="6 7">CBS 117206</strain>
    </source>
</reference>
<evidence type="ECO:0000256" key="1">
    <source>
        <dbReference type="ARBA" id="ARBA00009183"/>
    </source>
</evidence>
<keyword evidence="4" id="KW-0560">Oxidoreductase</keyword>
<keyword evidence="3" id="KW-0274">FAD</keyword>